<dbReference type="PANTHER" id="PTHR13948:SF38">
    <property type="entry name" value="D111_G-PATCH DOMAIN-CONTAINING PROTEIN"/>
    <property type="match status" value="1"/>
</dbReference>
<keyword evidence="2" id="KW-0694">RNA-binding</keyword>
<accession>A0AAN7GRA2</accession>
<organism evidence="6 7">
    <name type="scientific">Trapa incisa</name>
    <dbReference type="NCBI Taxonomy" id="236973"/>
    <lineage>
        <taxon>Eukaryota</taxon>
        <taxon>Viridiplantae</taxon>
        <taxon>Streptophyta</taxon>
        <taxon>Embryophyta</taxon>
        <taxon>Tracheophyta</taxon>
        <taxon>Spermatophyta</taxon>
        <taxon>Magnoliopsida</taxon>
        <taxon>eudicotyledons</taxon>
        <taxon>Gunneridae</taxon>
        <taxon>Pentapetalae</taxon>
        <taxon>rosids</taxon>
        <taxon>malvids</taxon>
        <taxon>Myrtales</taxon>
        <taxon>Lythraceae</taxon>
        <taxon>Trapa</taxon>
    </lineage>
</organism>
<dbReference type="CDD" id="cd16074">
    <property type="entry name" value="OCRE"/>
    <property type="match status" value="1"/>
</dbReference>
<dbReference type="GO" id="GO:0003723">
    <property type="term" value="F:RNA binding"/>
    <property type="evidence" value="ECO:0007669"/>
    <property type="project" value="UniProtKB-KW"/>
</dbReference>
<dbReference type="EMBL" id="JAXIOK010000018">
    <property type="protein sequence ID" value="KAK4749656.1"/>
    <property type="molecule type" value="Genomic_DNA"/>
</dbReference>
<dbReference type="AlphaFoldDB" id="A0AAN7GRA2"/>
<comment type="subcellular location">
    <subcellularLocation>
        <location evidence="1">Nucleus</location>
    </subcellularLocation>
</comment>
<evidence type="ECO:0000313" key="6">
    <source>
        <dbReference type="EMBL" id="KAK4749656.1"/>
    </source>
</evidence>
<reference evidence="6 7" key="1">
    <citation type="journal article" date="2023" name="Hortic Res">
        <title>Pangenome of water caltrop reveals structural variations and asymmetric subgenome divergence after allopolyploidization.</title>
        <authorList>
            <person name="Zhang X."/>
            <person name="Chen Y."/>
            <person name="Wang L."/>
            <person name="Yuan Y."/>
            <person name="Fang M."/>
            <person name="Shi L."/>
            <person name="Lu R."/>
            <person name="Comes H.P."/>
            <person name="Ma Y."/>
            <person name="Chen Y."/>
            <person name="Huang G."/>
            <person name="Zhou Y."/>
            <person name="Zheng Z."/>
            <person name="Qiu Y."/>
        </authorList>
    </citation>
    <scope>NUCLEOTIDE SEQUENCE [LARGE SCALE GENOMIC DNA]</scope>
    <source>
        <tissue evidence="6">Roots</tissue>
    </source>
</reference>
<keyword evidence="7" id="KW-1185">Reference proteome</keyword>
<feature type="region of interest" description="Disordered" evidence="4">
    <location>
        <begin position="1"/>
        <end position="21"/>
    </location>
</feature>
<proteinExistence type="predicted"/>
<evidence type="ECO:0000256" key="2">
    <source>
        <dbReference type="ARBA" id="ARBA00022884"/>
    </source>
</evidence>
<evidence type="ECO:0000256" key="1">
    <source>
        <dbReference type="ARBA" id="ARBA00004123"/>
    </source>
</evidence>
<dbReference type="InterPro" id="IPR000467">
    <property type="entry name" value="G_patch_dom"/>
</dbReference>
<gene>
    <name evidence="6" type="ORF">SAY87_027105</name>
</gene>
<dbReference type="Proteomes" id="UP001345219">
    <property type="component" value="Chromosome 21"/>
</dbReference>
<dbReference type="Pfam" id="PF01585">
    <property type="entry name" value="G-patch"/>
    <property type="match status" value="1"/>
</dbReference>
<comment type="caution">
    <text evidence="6">The sequence shown here is derived from an EMBL/GenBank/DDBJ whole genome shotgun (WGS) entry which is preliminary data.</text>
</comment>
<evidence type="ECO:0000259" key="5">
    <source>
        <dbReference type="PROSITE" id="PS50174"/>
    </source>
</evidence>
<dbReference type="PROSITE" id="PS50174">
    <property type="entry name" value="G_PATCH"/>
    <property type="match status" value="1"/>
</dbReference>
<feature type="compositionally biased region" description="Basic and acidic residues" evidence="4">
    <location>
        <begin position="71"/>
        <end position="80"/>
    </location>
</feature>
<dbReference type="GO" id="GO:0005634">
    <property type="term" value="C:nucleus"/>
    <property type="evidence" value="ECO:0007669"/>
    <property type="project" value="UniProtKB-SubCell"/>
</dbReference>
<sequence length="490" mass="54554">MAEEPPNPAEDSHGPLPGQQDCSFVWDEASQLYYHAGTGFYHDPNGGWYYSSRDGVYYKFEDGKYVPLEFNKPDESDAHHYKGSSSKHTDEDESCYHEGADGCENTLVIDDGYEGYRQDGITPVASDSDRKYAESILPENLPPPSAWLEDTLIELYLSNYPKPGYDASDDTTEYAEACNGTNVDLSLNEENEVYELEEGEWIPEDDFDPSNSIEGVSEEEENWRAQYGQVTQSQNERVLDFLVIDLWDWKMVREAGKNGKSQVSRLIGRLVKQNVKLHPSVPSGGSLFKTAQIYQVSFDLVRVRTGQVYRLRNPSRRYLASLPSYDSSNPTRDWGFPGLSIDAPPLTYLKSRKNTKLKVTDGAGSSRKLPVTPDEPLASDKHRALRYRDRAAERRTLHGGFGFGPGQKNFLCHADGEQSFASLALTEEAAGESMNMLTGANSYGRKVLESMGWKEGEALGSTTKGLLEPIQPVGNVGGAGLGWPQGTKYR</sequence>
<dbReference type="Pfam" id="PF17780">
    <property type="entry name" value="OCRE"/>
    <property type="match status" value="1"/>
</dbReference>
<dbReference type="PANTHER" id="PTHR13948">
    <property type="entry name" value="RNA-BINDING PROTEIN"/>
    <property type="match status" value="1"/>
</dbReference>
<protein>
    <recommendedName>
        <fullName evidence="5">G-patch domain-containing protein</fullName>
    </recommendedName>
</protein>
<dbReference type="SMART" id="SM00443">
    <property type="entry name" value="G_patch"/>
    <property type="match status" value="1"/>
</dbReference>
<feature type="region of interest" description="Disordered" evidence="4">
    <location>
        <begin position="71"/>
        <end position="96"/>
    </location>
</feature>
<evidence type="ECO:0000256" key="3">
    <source>
        <dbReference type="ARBA" id="ARBA00023242"/>
    </source>
</evidence>
<name>A0AAN7GRA2_9MYRT</name>
<evidence type="ECO:0000256" key="4">
    <source>
        <dbReference type="SAM" id="MobiDB-lite"/>
    </source>
</evidence>
<dbReference type="InterPro" id="IPR041591">
    <property type="entry name" value="OCRE"/>
</dbReference>
<evidence type="ECO:0000313" key="7">
    <source>
        <dbReference type="Proteomes" id="UP001345219"/>
    </source>
</evidence>
<feature type="compositionally biased region" description="Basic and acidic residues" evidence="4">
    <location>
        <begin position="87"/>
        <end position="96"/>
    </location>
</feature>
<dbReference type="GO" id="GO:0000398">
    <property type="term" value="P:mRNA splicing, via spliceosome"/>
    <property type="evidence" value="ECO:0007669"/>
    <property type="project" value="TreeGrafter"/>
</dbReference>
<feature type="domain" description="G-patch" evidence="5">
    <location>
        <begin position="440"/>
        <end position="486"/>
    </location>
</feature>
<keyword evidence="3" id="KW-0539">Nucleus</keyword>